<feature type="transmembrane region" description="Helical" evidence="1">
    <location>
        <begin position="66"/>
        <end position="88"/>
    </location>
</feature>
<feature type="transmembrane region" description="Helical" evidence="1">
    <location>
        <begin position="30"/>
        <end position="54"/>
    </location>
</feature>
<comment type="caution">
    <text evidence="2">The sequence shown here is derived from an EMBL/GenBank/DDBJ whole genome shotgun (WGS) entry which is preliminary data.</text>
</comment>
<dbReference type="STRING" id="137838.GCA_001458595_00036"/>
<organism evidence="2 3">
    <name type="scientific">Clostridium neonatale</name>
    <dbReference type="NCBI Taxonomy" id="137838"/>
    <lineage>
        <taxon>Bacteria</taxon>
        <taxon>Bacillati</taxon>
        <taxon>Bacillota</taxon>
        <taxon>Clostridia</taxon>
        <taxon>Eubacteriales</taxon>
        <taxon>Clostridiaceae</taxon>
        <taxon>Clostridium</taxon>
    </lineage>
</organism>
<dbReference type="InterPro" id="IPR010001">
    <property type="entry name" value="BofA"/>
</dbReference>
<name>A0A2A7MAP0_9CLOT</name>
<sequence length="89" mass="9804">MNEQYFIYGLVGIILLFIIIKLLKWPMKIILNGIIGLISLYIVNIIGANLNIIGLNFNFSLPINPITSLIAGFLGVPGIIAIAIIVFFM</sequence>
<proteinExistence type="predicted"/>
<gene>
    <name evidence="2" type="ORF">CQ394_20815</name>
</gene>
<evidence type="ECO:0000313" key="3">
    <source>
        <dbReference type="Proteomes" id="UP000220840"/>
    </source>
</evidence>
<keyword evidence="1" id="KW-0812">Transmembrane</keyword>
<feature type="transmembrane region" description="Helical" evidence="1">
    <location>
        <begin position="6"/>
        <end position="23"/>
    </location>
</feature>
<dbReference type="AlphaFoldDB" id="A0A2A7MAP0"/>
<dbReference type="EMBL" id="PDCJ01000007">
    <property type="protein sequence ID" value="PEG28902.1"/>
    <property type="molecule type" value="Genomic_DNA"/>
</dbReference>
<keyword evidence="1" id="KW-0472">Membrane</keyword>
<keyword evidence="1" id="KW-1133">Transmembrane helix</keyword>
<evidence type="ECO:0000313" key="2">
    <source>
        <dbReference type="EMBL" id="PEG28902.1"/>
    </source>
</evidence>
<accession>A0A2A7MAP0</accession>
<dbReference type="RefSeq" id="WP_058293064.1">
    <property type="nucleotide sequence ID" value="NZ_CAKJVF010000063.1"/>
</dbReference>
<keyword evidence="3" id="KW-1185">Reference proteome</keyword>
<dbReference type="Pfam" id="PF07441">
    <property type="entry name" value="BofA"/>
    <property type="match status" value="1"/>
</dbReference>
<reference evidence="2 3" key="1">
    <citation type="submission" date="2017-10" db="EMBL/GenBank/DDBJ databases">
        <title>Effective Description of Clostridium neonatale sp. nov. linked to necrotizing enterocolitis in neonates and a clarification of species assignable to the genus Clostridium (Prazmowski 1880) emend. Lawson and Rainey 2016.</title>
        <authorList>
            <person name="Bernard K."/>
            <person name="Burdz T."/>
            <person name="Wiebe D."/>
            <person name="Balcewich B."/>
            <person name="Alfa M."/>
            <person name="Bernier A.-M."/>
        </authorList>
    </citation>
    <scope>NUCLEOTIDE SEQUENCE [LARGE SCALE GENOMIC DNA]</scope>
    <source>
        <strain evidence="2 3">LCDC99A005</strain>
    </source>
</reference>
<dbReference type="Proteomes" id="UP000220840">
    <property type="component" value="Unassembled WGS sequence"/>
</dbReference>
<protein>
    <submittedName>
        <fullName evidence="2">Pro-sigmaK processing inhibitor BofA</fullName>
    </submittedName>
</protein>
<evidence type="ECO:0000256" key="1">
    <source>
        <dbReference type="SAM" id="Phobius"/>
    </source>
</evidence>